<dbReference type="FunFam" id="3.40.50.460:FF:000001">
    <property type="entry name" value="ATP-dependent 6-phosphofructokinase"/>
    <property type="match status" value="1"/>
</dbReference>
<evidence type="ECO:0000256" key="13">
    <source>
        <dbReference type="ARBA" id="ARBA00023152"/>
    </source>
</evidence>
<feature type="domain" description="Phosphofructokinase" evidence="18">
    <location>
        <begin position="21"/>
        <end position="326"/>
    </location>
</feature>
<keyword evidence="4 16" id="KW-0021">Allosteric enzyme</keyword>
<dbReference type="PANTHER" id="PTHR13697:SF5">
    <property type="entry name" value="ATP-DEPENDENT 6-PHOSPHOFRUCTOKINASE, PLATELET TYPE"/>
    <property type="match status" value="1"/>
</dbReference>
<dbReference type="GO" id="GO:0016208">
    <property type="term" value="F:AMP binding"/>
    <property type="evidence" value="ECO:0007669"/>
    <property type="project" value="TreeGrafter"/>
</dbReference>
<keyword evidence="5" id="KW-0597">Phosphoprotein</keyword>
<dbReference type="Ensembl" id="ENSSAUT00010071849.1">
    <property type="protein sequence ID" value="ENSSAUP00010068658.1"/>
    <property type="gene ID" value="ENSSAUG00010026480.1"/>
</dbReference>
<evidence type="ECO:0000313" key="20">
    <source>
        <dbReference type="Proteomes" id="UP000472265"/>
    </source>
</evidence>
<evidence type="ECO:0000313" key="19">
    <source>
        <dbReference type="Ensembl" id="ENSSAUP00010068658.1"/>
    </source>
</evidence>
<keyword evidence="10 16" id="KW-0067">ATP-binding</keyword>
<keyword evidence="7 16" id="KW-0479">Metal-binding</keyword>
<keyword evidence="9 16" id="KW-0418">Kinase</keyword>
<evidence type="ECO:0000256" key="10">
    <source>
        <dbReference type="ARBA" id="ARBA00022840"/>
    </source>
</evidence>
<dbReference type="PROSITE" id="PS00433">
    <property type="entry name" value="PHOSPHOFRUCTOKINASE"/>
    <property type="match status" value="2"/>
</dbReference>
<keyword evidence="6 16" id="KW-0808">Transferase</keyword>
<dbReference type="InterPro" id="IPR009161">
    <property type="entry name" value="6-Pfructokinase_euk"/>
</dbReference>
<evidence type="ECO:0000256" key="3">
    <source>
        <dbReference type="ARBA" id="ARBA00022490"/>
    </source>
</evidence>
<comment type="cofactor">
    <cofactor evidence="1 16">
        <name>Mg(2+)</name>
        <dbReference type="ChEBI" id="CHEBI:18420"/>
    </cofactor>
</comment>
<protein>
    <recommendedName>
        <fullName evidence="16">ATP-dependent 6-phosphofructokinase</fullName>
        <shortName evidence="16">ATP-PFK</shortName>
        <shortName evidence="16">Phosphofructokinase</shortName>
        <ecNumber evidence="16">2.7.1.11</ecNumber>
    </recommendedName>
    <alternativeName>
        <fullName evidence="16">Phosphohexokinase</fullName>
    </alternativeName>
</protein>
<dbReference type="UniPathway" id="UPA00109">
    <property type="reaction ID" value="UER00182"/>
</dbReference>
<dbReference type="HAMAP" id="MF_03184">
    <property type="entry name" value="Phosphofructokinase_I_E"/>
    <property type="match status" value="1"/>
</dbReference>
<dbReference type="FunFam" id="3.40.50.460:FF:000003">
    <property type="entry name" value="ATP-dependent 6-phosphofructokinase"/>
    <property type="match status" value="1"/>
</dbReference>
<evidence type="ECO:0000256" key="17">
    <source>
        <dbReference type="PIRNR" id="PIRNR000533"/>
    </source>
</evidence>
<comment type="caution">
    <text evidence="16">Lacks conserved residue(s) required for the propagation of feature annotation.</text>
</comment>
<evidence type="ECO:0000256" key="8">
    <source>
        <dbReference type="ARBA" id="ARBA00022741"/>
    </source>
</evidence>
<dbReference type="GO" id="GO:0061621">
    <property type="term" value="P:canonical glycolysis"/>
    <property type="evidence" value="ECO:0007669"/>
    <property type="project" value="TreeGrafter"/>
</dbReference>
<feature type="binding site" evidence="16">
    <location>
        <begin position="91"/>
        <end position="92"/>
    </location>
    <ligand>
        <name>ATP</name>
        <dbReference type="ChEBI" id="CHEBI:30616"/>
    </ligand>
</feature>
<reference evidence="19" key="3">
    <citation type="submission" date="2025-09" db="UniProtKB">
        <authorList>
            <consortium name="Ensembl"/>
        </authorList>
    </citation>
    <scope>IDENTIFICATION</scope>
</reference>
<dbReference type="InterPro" id="IPR022953">
    <property type="entry name" value="ATP_PFK"/>
</dbReference>
<evidence type="ECO:0000256" key="4">
    <source>
        <dbReference type="ARBA" id="ARBA00022533"/>
    </source>
</evidence>
<dbReference type="GO" id="GO:0005945">
    <property type="term" value="C:6-phosphofructokinase complex"/>
    <property type="evidence" value="ECO:0007669"/>
    <property type="project" value="TreeGrafter"/>
</dbReference>
<dbReference type="GO" id="GO:0070095">
    <property type="term" value="F:fructose-6-phosphate binding"/>
    <property type="evidence" value="ECO:0007669"/>
    <property type="project" value="TreeGrafter"/>
</dbReference>
<organism evidence="19 20">
    <name type="scientific">Sparus aurata</name>
    <name type="common">Gilthead sea bream</name>
    <dbReference type="NCBI Taxonomy" id="8175"/>
    <lineage>
        <taxon>Eukaryota</taxon>
        <taxon>Metazoa</taxon>
        <taxon>Chordata</taxon>
        <taxon>Craniata</taxon>
        <taxon>Vertebrata</taxon>
        <taxon>Euteleostomi</taxon>
        <taxon>Actinopterygii</taxon>
        <taxon>Neopterygii</taxon>
        <taxon>Teleostei</taxon>
        <taxon>Neoteleostei</taxon>
        <taxon>Acanthomorphata</taxon>
        <taxon>Eupercaria</taxon>
        <taxon>Spariformes</taxon>
        <taxon>Sparidae</taxon>
        <taxon>Sparus</taxon>
    </lineage>
</organism>
<dbReference type="PANTHER" id="PTHR13697">
    <property type="entry name" value="PHOSPHOFRUCTOKINASE"/>
    <property type="match status" value="1"/>
</dbReference>
<dbReference type="GO" id="GO:0048029">
    <property type="term" value="F:monosaccharide binding"/>
    <property type="evidence" value="ECO:0007669"/>
    <property type="project" value="TreeGrafter"/>
</dbReference>
<feature type="binding site" description="in other chain" evidence="16">
    <location>
        <begin position="580"/>
        <end position="582"/>
    </location>
    <ligand>
        <name>beta-D-fructose 2,6-bisphosphate</name>
        <dbReference type="ChEBI" id="CHEBI:58579"/>
        <note>allosteric activator; ligand shared between dimeric partners</note>
    </ligand>
</feature>
<dbReference type="GO" id="GO:0016020">
    <property type="term" value="C:membrane"/>
    <property type="evidence" value="ECO:0007669"/>
    <property type="project" value="TreeGrafter"/>
</dbReference>
<dbReference type="NCBIfam" id="TIGR02478">
    <property type="entry name" value="6PF1K_euk"/>
    <property type="match status" value="1"/>
</dbReference>
<keyword evidence="14" id="KW-0325">Glycoprotein</keyword>
<keyword evidence="11 16" id="KW-0460">Magnesium</keyword>
<comment type="subcellular location">
    <subcellularLocation>
        <location evidence="16">Cytoplasm</location>
    </subcellularLocation>
</comment>
<feature type="region of interest" description="C-terminal regulatory PFK domain 2" evidence="16">
    <location>
        <begin position="409"/>
        <end position="791"/>
    </location>
</feature>
<evidence type="ECO:0000256" key="9">
    <source>
        <dbReference type="ARBA" id="ARBA00022777"/>
    </source>
</evidence>
<dbReference type="GO" id="GO:0005524">
    <property type="term" value="F:ATP binding"/>
    <property type="evidence" value="ECO:0007669"/>
    <property type="project" value="UniProtKB-KW"/>
</dbReference>
<comment type="similarity">
    <text evidence="17">Belongs to the phosphofructokinase type A (PFKA) family. ATP-dependent PFK group I subfamily. Eukaryotic two domain clade "E" sub-subfamily.</text>
</comment>
<feature type="binding site" description="in other chain" evidence="16">
    <location>
        <begin position="535"/>
        <end position="539"/>
    </location>
    <ligand>
        <name>beta-D-fructose 2,6-bisphosphate</name>
        <dbReference type="ChEBI" id="CHEBI:58579"/>
        <note>allosteric activator; ligand shared between dimeric partners</note>
    </ligand>
</feature>
<evidence type="ECO:0000256" key="12">
    <source>
        <dbReference type="ARBA" id="ARBA00022990"/>
    </source>
</evidence>
<evidence type="ECO:0000256" key="6">
    <source>
        <dbReference type="ARBA" id="ARBA00022679"/>
    </source>
</evidence>
<dbReference type="GO" id="GO:0030388">
    <property type="term" value="P:fructose 1,6-bisphosphate metabolic process"/>
    <property type="evidence" value="ECO:0007669"/>
    <property type="project" value="TreeGrafter"/>
</dbReference>
<name>A0A671Z0Y2_SPAAU</name>
<gene>
    <name evidence="19" type="primary">PFKP</name>
    <name evidence="19" type="synonym">pfkpa</name>
</gene>
<dbReference type="CDD" id="cd00764">
    <property type="entry name" value="Eukaryotic_PFK"/>
    <property type="match status" value="1"/>
</dbReference>
<dbReference type="PIRSF" id="PIRSF000533">
    <property type="entry name" value="ATP_PFK_euk"/>
    <property type="match status" value="1"/>
</dbReference>
<keyword evidence="13 16" id="KW-0324">Glycolysis</keyword>
<dbReference type="GO" id="GO:0006002">
    <property type="term" value="P:fructose 6-phosphate metabolic process"/>
    <property type="evidence" value="ECO:0007669"/>
    <property type="project" value="InterPro"/>
</dbReference>
<feature type="binding site" description="in other chain" evidence="16">
    <location>
        <position position="636"/>
    </location>
    <ligand>
        <name>beta-D-fructose 2,6-bisphosphate</name>
        <dbReference type="ChEBI" id="CHEBI:58579"/>
        <note>allosteric activator; ligand shared between dimeric partners</note>
    </ligand>
</feature>
<dbReference type="PRINTS" id="PR00476">
    <property type="entry name" value="PHFRCTKINASE"/>
</dbReference>
<comment type="subunit">
    <text evidence="16">Homo- and heterotetramers.</text>
</comment>
<dbReference type="AlphaFoldDB" id="A0A671Z0Y2"/>
<accession>A0A671Z0Y2</accession>
<evidence type="ECO:0000256" key="5">
    <source>
        <dbReference type="ARBA" id="ARBA00022553"/>
    </source>
</evidence>
<feature type="binding site" evidence="16">
    <location>
        <position position="295"/>
    </location>
    <ligand>
        <name>substrate</name>
        <note>ligand shared between dimeric partners</note>
    </ligand>
</feature>
<dbReference type="Gene3D" id="3.40.50.460">
    <property type="entry name" value="Phosphofructokinase domain"/>
    <property type="match status" value="2"/>
</dbReference>
<evidence type="ECO:0000256" key="14">
    <source>
        <dbReference type="ARBA" id="ARBA00023180"/>
    </source>
</evidence>
<dbReference type="EC" id="2.7.1.11" evidence="16"/>
<keyword evidence="3 16" id="KW-0963">Cytoplasm</keyword>
<evidence type="ECO:0000256" key="15">
    <source>
        <dbReference type="ARBA" id="ARBA00048070"/>
    </source>
</evidence>
<feature type="domain" description="Phosphofructokinase" evidence="18">
    <location>
        <begin position="409"/>
        <end position="694"/>
    </location>
</feature>
<evidence type="ECO:0000259" key="18">
    <source>
        <dbReference type="Pfam" id="PF00365"/>
    </source>
</evidence>
<feature type="binding site" evidence="16">
    <location>
        <position position="573"/>
    </location>
    <ligand>
        <name>beta-D-fructose 2,6-bisphosphate</name>
        <dbReference type="ChEBI" id="CHEBI:58579"/>
        <note>allosteric activator; ligand shared between dimeric partners</note>
    </ligand>
</feature>
<keyword evidence="12" id="KW-0007">Acetylation</keyword>
<feature type="active site" description="Proton acceptor" evidence="16">
    <location>
        <position position="169"/>
    </location>
</feature>
<reference evidence="19" key="1">
    <citation type="submission" date="2021-04" db="EMBL/GenBank/DDBJ databases">
        <authorList>
            <consortium name="Wellcome Sanger Institute Data Sharing"/>
        </authorList>
    </citation>
    <scope>NUCLEOTIDE SEQUENCE [LARGE SCALE GENOMIC DNA]</scope>
</reference>
<feature type="binding site" description="in other chain" evidence="16">
    <location>
        <begin position="167"/>
        <end position="169"/>
    </location>
    <ligand>
        <name>substrate</name>
        <note>ligand shared between dimeric partners</note>
    </ligand>
</feature>
<comment type="pathway">
    <text evidence="2 16 17">Carbohydrate degradation; glycolysis; D-glyceraldehyde 3-phosphate and glycerone phosphate from D-glucose: step 3/4.</text>
</comment>
<feature type="binding site" evidence="16">
    <location>
        <position position="28"/>
    </location>
    <ligand>
        <name>ATP</name>
        <dbReference type="ChEBI" id="CHEBI:30616"/>
    </ligand>
</feature>
<dbReference type="FunFam" id="3.40.50.450:FF:000043">
    <property type="entry name" value="ATP-dependent 6-phosphofructokinase, platelet type"/>
    <property type="match status" value="1"/>
</dbReference>
<feature type="binding site" description="in other chain" evidence="16">
    <location>
        <begin position="211"/>
        <end position="213"/>
    </location>
    <ligand>
        <name>substrate</name>
        <note>ligand shared between dimeric partners</note>
    </ligand>
</feature>
<evidence type="ECO:0000256" key="2">
    <source>
        <dbReference type="ARBA" id="ARBA00004679"/>
    </source>
</evidence>
<dbReference type="InterPro" id="IPR035966">
    <property type="entry name" value="PKF_sf"/>
</dbReference>
<dbReference type="InterPro" id="IPR000023">
    <property type="entry name" value="Phosphofructokinase_dom"/>
</dbReference>
<dbReference type="Gene3D" id="3.40.50.450">
    <property type="match status" value="2"/>
</dbReference>
<dbReference type="GeneTree" id="ENSGT00940000155002"/>
<evidence type="ECO:0000256" key="16">
    <source>
        <dbReference type="HAMAP-Rule" id="MF_03184"/>
    </source>
</evidence>
<dbReference type="Proteomes" id="UP000472265">
    <property type="component" value="Chromosome 19"/>
</dbReference>
<dbReference type="GO" id="GO:0003872">
    <property type="term" value="F:6-phosphofructokinase activity"/>
    <property type="evidence" value="ECO:0007669"/>
    <property type="project" value="UniProtKB-UniRule"/>
</dbReference>
<dbReference type="SUPFAM" id="SSF53784">
    <property type="entry name" value="Phosphofructokinase"/>
    <property type="match status" value="2"/>
</dbReference>
<feature type="binding site" evidence="16">
    <location>
        <position position="122"/>
    </location>
    <ligand>
        <name>Mg(2+)</name>
        <dbReference type="ChEBI" id="CHEBI:18420"/>
        <note>catalytic</note>
    </ligand>
</feature>
<dbReference type="InterPro" id="IPR041914">
    <property type="entry name" value="PFK_vert-type"/>
</dbReference>
<feature type="binding site" evidence="16">
    <location>
        <begin position="121"/>
        <end position="124"/>
    </location>
    <ligand>
        <name>ATP</name>
        <dbReference type="ChEBI" id="CHEBI:30616"/>
    </ligand>
</feature>
<comment type="similarity">
    <text evidence="16">Belongs to the phosphofructokinase type A (PFKA) family. ATP-dependent PFK group I subfamily. Eukaryotic two domain clade 'E' sub-subfamily.</text>
</comment>
<comment type="function">
    <text evidence="16">Catalyzes the phosphorylation of D-fructose 6-phosphate to fructose 1,6-bisphosphate by ATP, the first committing step of glycolysis.</text>
</comment>
<proteinExistence type="inferred from homology"/>
<dbReference type="InterPro" id="IPR015912">
    <property type="entry name" value="Phosphofructokinase_CS"/>
</dbReference>
<evidence type="ECO:0000256" key="1">
    <source>
        <dbReference type="ARBA" id="ARBA00001946"/>
    </source>
</evidence>
<evidence type="ECO:0000256" key="11">
    <source>
        <dbReference type="ARBA" id="ARBA00022842"/>
    </source>
</evidence>
<keyword evidence="8 16" id="KW-0547">Nucleotide-binding</keyword>
<reference evidence="19" key="2">
    <citation type="submission" date="2025-08" db="UniProtKB">
        <authorList>
            <consortium name="Ensembl"/>
        </authorList>
    </citation>
    <scope>IDENTIFICATION</scope>
</reference>
<evidence type="ECO:0000256" key="7">
    <source>
        <dbReference type="ARBA" id="ARBA00022723"/>
    </source>
</evidence>
<feature type="binding site" description="in other chain" evidence="16">
    <location>
        <position position="267"/>
    </location>
    <ligand>
        <name>substrate</name>
        <note>ligand shared between dimeric partners</note>
    </ligand>
</feature>
<dbReference type="Pfam" id="PF00365">
    <property type="entry name" value="PFK"/>
    <property type="match status" value="2"/>
</dbReference>
<sequence>MAQPDSKKIFFENLSGAGKAIAVLTSGGDAQGMNAAVRAVVRMGLYVGAKVYFIHEGYQGMVDGGDNIQEASWESVSSMLQVGGTVIGSARCKEFRSHEGRLKAAHNLVQHGITNLCVIGGDGSLTGANLFREEWSGLLSELVEQGSIEADAIQKYSALHIVGMVGSIDNDFCGTDMTIGTDSALHRIIEVVDAIMTTAQSHQRTFVLEVMGRHCGYLALVSALACGADWVLIPEMPPEDGWEDKMCQKLSANRAGMKRLNIIIVAEGAIDRNNKPITTDYIKNLVVKCLGFDTRVTILGHVQRGGTPSAFDRILASRMGVEAVLALLETTANTPACVVSLCGNQSVRLPLMECVQMVSTGLGWKDAKTATHSIHTSTKARKSFENNLKTYKLLAHRKPETELPTSNFNVAVLNVGAPAAGMNAAVRSAVRVGISEGHKMFAVSDGFEGFSKGQIKEIKWADVGGWTGQGGSLLGTKRTLPAKHVEKIAEQMRKNNINALLIVGGFEAFESLLQLFEARATYEEFCIPMCMLPATISNNVPGTDLSIGADTALNAIVETCDRIKQSASGTKRRVFIIETMGGYCGYLASVGGLAAGADAAYIYEEPFDIRDLQANVEHLTEKMKGSIQRGLVLRNENCNENYTTDFIYQLYSEEGKGVFDSRKNVLGHMQQGGAPSPFDRNFGTKISAKAMQWVTKKLLETFRQGRVFANSEDSCCLLGMRRRALVFQPVVQLKDDTDFVHRIPKEQWWLKLRPLMKILAKYKTSYDVSDSGQLEHVVRNRPKESDASVAM</sequence>
<feature type="binding site" description="in other chain" evidence="16">
    <location>
        <begin position="301"/>
        <end position="304"/>
    </location>
    <ligand>
        <name>substrate</name>
        <note>ligand shared between dimeric partners</note>
    </ligand>
</feature>
<feature type="region of interest" description="N-terminal catalytic PFK domain 1" evidence="16">
    <location>
        <begin position="1"/>
        <end position="393"/>
    </location>
</feature>
<keyword evidence="20" id="KW-1185">Reference proteome</keyword>
<feature type="binding site" description="in other chain" evidence="16">
    <location>
        <position position="478"/>
    </location>
    <ligand>
        <name>beta-D-fructose 2,6-bisphosphate</name>
        <dbReference type="ChEBI" id="CHEBI:58579"/>
        <note>allosteric activator; ligand shared between dimeric partners</note>
    </ligand>
</feature>
<dbReference type="GO" id="GO:0046872">
    <property type="term" value="F:metal ion binding"/>
    <property type="evidence" value="ECO:0007669"/>
    <property type="project" value="UniProtKB-KW"/>
</dbReference>
<feature type="binding site" description="in other chain" evidence="16">
    <location>
        <position position="742"/>
    </location>
    <ligand>
        <name>beta-D-fructose 2,6-bisphosphate</name>
        <dbReference type="ChEBI" id="CHEBI:58579"/>
        <note>allosteric activator; ligand shared between dimeric partners</note>
    </ligand>
</feature>
<comment type="catalytic activity">
    <reaction evidence="15 16 17">
        <text>beta-D-fructose 6-phosphate + ATP = beta-D-fructose 1,6-bisphosphate + ADP + H(+)</text>
        <dbReference type="Rhea" id="RHEA:16109"/>
        <dbReference type="ChEBI" id="CHEBI:15378"/>
        <dbReference type="ChEBI" id="CHEBI:30616"/>
        <dbReference type="ChEBI" id="CHEBI:32966"/>
        <dbReference type="ChEBI" id="CHEBI:57634"/>
        <dbReference type="ChEBI" id="CHEBI:456216"/>
        <dbReference type="EC" id="2.7.1.11"/>
    </reaction>
</comment>
<feature type="binding site" evidence="16">
    <location>
        <position position="204"/>
    </location>
    <ligand>
        <name>substrate</name>
        <note>ligand shared between dimeric partners</note>
    </ligand>
</feature>
<feature type="binding site" description="in other chain" evidence="16">
    <location>
        <begin position="668"/>
        <end position="671"/>
    </location>
    <ligand>
        <name>beta-D-fructose 2,6-bisphosphate</name>
        <dbReference type="ChEBI" id="CHEBI:58579"/>
        <note>allosteric activator; ligand shared between dimeric partners</note>
    </ligand>
</feature>
<feature type="binding site" evidence="16">
    <location>
        <position position="662"/>
    </location>
    <ligand>
        <name>beta-D-fructose 2,6-bisphosphate</name>
        <dbReference type="ChEBI" id="CHEBI:58579"/>
        <note>allosteric activator; ligand shared between dimeric partners</note>
    </ligand>
</feature>
<comment type="activity regulation">
    <text evidence="16">Allosterically activated by ADP, AMP, or fructose 2,6-bisphosphate, and allosterically inhibited by ATP or citrate.</text>
</comment>
<dbReference type="GO" id="GO:0042802">
    <property type="term" value="F:identical protein binding"/>
    <property type="evidence" value="ECO:0007669"/>
    <property type="project" value="TreeGrafter"/>
</dbReference>